<comment type="caution">
    <text evidence="2">The sequence shown here is derived from an EMBL/GenBank/DDBJ whole genome shotgun (WGS) entry which is preliminary data.</text>
</comment>
<dbReference type="GO" id="GO:0006364">
    <property type="term" value="P:rRNA processing"/>
    <property type="evidence" value="ECO:0007669"/>
    <property type="project" value="TreeGrafter"/>
</dbReference>
<sequence length="140" mass="15069">MTRRFVIEAGPLETRTALIEDGRAIEFHVFPQGRPSLVGEIRLGRVASVEKAMGALFVDIGLDRPAFLKLKDAGRPSPAEGAAIVVEIIREATGAKAARVTTRLGAVADPTGQIPRPACWRPPIPPCAWPGRQPRQARST</sequence>
<dbReference type="EMBL" id="QYUK01000011">
    <property type="protein sequence ID" value="RJF89142.1"/>
    <property type="molecule type" value="Genomic_DNA"/>
</dbReference>
<dbReference type="Gene3D" id="2.40.50.140">
    <property type="entry name" value="Nucleic acid-binding proteins"/>
    <property type="match status" value="1"/>
</dbReference>
<keyword evidence="1" id="KW-0540">Nuclease</keyword>
<gene>
    <name evidence="2" type="ORF">D3874_20970</name>
</gene>
<accession>A0A418WGP2</accession>
<reference evidence="2 3" key="1">
    <citation type="submission" date="2018-09" db="EMBL/GenBank/DDBJ databases">
        <authorList>
            <person name="Zhu H."/>
        </authorList>
    </citation>
    <scope>NUCLEOTIDE SEQUENCE [LARGE SCALE GENOMIC DNA]</scope>
    <source>
        <strain evidence="2 3">K1W22B-8</strain>
    </source>
</reference>
<evidence type="ECO:0000313" key="3">
    <source>
        <dbReference type="Proteomes" id="UP000284605"/>
    </source>
</evidence>
<dbReference type="GO" id="GO:0005737">
    <property type="term" value="C:cytoplasm"/>
    <property type="evidence" value="ECO:0007669"/>
    <property type="project" value="TreeGrafter"/>
</dbReference>
<evidence type="ECO:0000256" key="1">
    <source>
        <dbReference type="ARBA" id="ARBA00022722"/>
    </source>
</evidence>
<keyword evidence="3" id="KW-1185">Reference proteome</keyword>
<dbReference type="PANTHER" id="PTHR30001">
    <property type="entry name" value="RIBONUCLEASE"/>
    <property type="match status" value="1"/>
</dbReference>
<dbReference type="GO" id="GO:0003723">
    <property type="term" value="F:RNA binding"/>
    <property type="evidence" value="ECO:0007669"/>
    <property type="project" value="InterPro"/>
</dbReference>
<dbReference type="Proteomes" id="UP000284605">
    <property type="component" value="Unassembled WGS sequence"/>
</dbReference>
<dbReference type="GO" id="GO:0004540">
    <property type="term" value="F:RNA nuclease activity"/>
    <property type="evidence" value="ECO:0007669"/>
    <property type="project" value="InterPro"/>
</dbReference>
<dbReference type="PANTHER" id="PTHR30001:SF1">
    <property type="entry name" value="RIBONUCLEASE E_G-LIKE PROTEIN, CHLOROPLASTIC"/>
    <property type="match status" value="1"/>
</dbReference>
<dbReference type="InterPro" id="IPR004659">
    <property type="entry name" value="RNase_E/G"/>
</dbReference>
<dbReference type="SUPFAM" id="SSF50249">
    <property type="entry name" value="Nucleic acid-binding proteins"/>
    <property type="match status" value="1"/>
</dbReference>
<keyword evidence="1" id="KW-0378">Hydrolase</keyword>
<evidence type="ECO:0008006" key="4">
    <source>
        <dbReference type="Google" id="ProtNLM"/>
    </source>
</evidence>
<dbReference type="AlphaFoldDB" id="A0A418WGP2"/>
<dbReference type="CDD" id="cd04453">
    <property type="entry name" value="S1_RNase_E"/>
    <property type="match status" value="1"/>
</dbReference>
<dbReference type="RefSeq" id="WP_119780434.1">
    <property type="nucleotide sequence ID" value="NZ_QYUK01000011.1"/>
</dbReference>
<dbReference type="InterPro" id="IPR012340">
    <property type="entry name" value="NA-bd_OB-fold"/>
</dbReference>
<protein>
    <recommendedName>
        <fullName evidence="4">S1 motif domain-containing protein</fullName>
    </recommendedName>
</protein>
<proteinExistence type="predicted"/>
<name>A0A418WGP2_9PROT</name>
<organism evidence="2 3">
    <name type="scientific">Oleomonas cavernae</name>
    <dbReference type="NCBI Taxonomy" id="2320859"/>
    <lineage>
        <taxon>Bacteria</taxon>
        <taxon>Pseudomonadati</taxon>
        <taxon>Pseudomonadota</taxon>
        <taxon>Alphaproteobacteria</taxon>
        <taxon>Acetobacterales</taxon>
        <taxon>Acetobacteraceae</taxon>
        <taxon>Oleomonas</taxon>
    </lineage>
</organism>
<evidence type="ECO:0000313" key="2">
    <source>
        <dbReference type="EMBL" id="RJF89142.1"/>
    </source>
</evidence>